<feature type="signal peptide" evidence="1">
    <location>
        <begin position="1"/>
        <end position="22"/>
    </location>
</feature>
<dbReference type="AlphaFoldDB" id="A0A6S7CYM3"/>
<dbReference type="EMBL" id="CADIKM010000041">
    <property type="protein sequence ID" value="CAB3801277.1"/>
    <property type="molecule type" value="Genomic_DNA"/>
</dbReference>
<evidence type="ECO:0008006" key="4">
    <source>
        <dbReference type="Google" id="ProtNLM"/>
    </source>
</evidence>
<dbReference type="RefSeq" id="WP_175107587.1">
    <property type="nucleotide sequence ID" value="NZ_CADIKM010000041.1"/>
</dbReference>
<feature type="chain" id="PRO_5028885346" description="Outer membrane protein beta-barrel domain-containing protein" evidence="1">
    <location>
        <begin position="23"/>
        <end position="281"/>
    </location>
</feature>
<organism evidence="2 3">
    <name type="scientific">Pararobbsia alpina</name>
    <dbReference type="NCBI Taxonomy" id="621374"/>
    <lineage>
        <taxon>Bacteria</taxon>
        <taxon>Pseudomonadati</taxon>
        <taxon>Pseudomonadota</taxon>
        <taxon>Betaproteobacteria</taxon>
        <taxon>Burkholderiales</taxon>
        <taxon>Burkholderiaceae</taxon>
        <taxon>Pararobbsia</taxon>
    </lineage>
</organism>
<reference evidence="2 3" key="1">
    <citation type="submission" date="2020-04" db="EMBL/GenBank/DDBJ databases">
        <authorList>
            <person name="De Canck E."/>
        </authorList>
    </citation>
    <scope>NUCLEOTIDE SEQUENCE [LARGE SCALE GENOMIC DNA]</scope>
    <source>
        <strain evidence="2 3">LMG 28138</strain>
    </source>
</reference>
<sequence length="281" mass="30081">MCHRLLQGALVCAALVSSSSWADGLPQINTDTQWHFALTPYLWLPNVGGSLRFPLPGGGEADASTGPYNYLQNLRFAAMLQGEARQGDWSILADAIYLNFGSHSTAVSTKGSSVFQRELTSSGETSLKGGLIQLGGGHTIPQLPRASLDAIAGIRYLSVSSSLDASLQANFGGPGPGLNPQIHASQREEIFDGFVGVRGRASLTADGRWYLPFYLDVGTGTSDLTWQAMAGIGYAMKWGDITLSYRYLEFRGSGDQLVQTLRLNGPARSVTFRFSRAVGPA</sequence>
<name>A0A6S7CYM3_9BURK</name>
<evidence type="ECO:0000256" key="1">
    <source>
        <dbReference type="SAM" id="SignalP"/>
    </source>
</evidence>
<keyword evidence="3" id="KW-1185">Reference proteome</keyword>
<dbReference type="Proteomes" id="UP000494115">
    <property type="component" value="Unassembled WGS sequence"/>
</dbReference>
<evidence type="ECO:0000313" key="3">
    <source>
        <dbReference type="Proteomes" id="UP000494115"/>
    </source>
</evidence>
<proteinExistence type="predicted"/>
<gene>
    <name evidence="2" type="ORF">LMG28138_04986</name>
</gene>
<accession>A0A6S7CYM3</accession>
<keyword evidence="1" id="KW-0732">Signal</keyword>
<protein>
    <recommendedName>
        <fullName evidence="4">Outer membrane protein beta-barrel domain-containing protein</fullName>
    </recommendedName>
</protein>
<evidence type="ECO:0000313" key="2">
    <source>
        <dbReference type="EMBL" id="CAB3801277.1"/>
    </source>
</evidence>